<dbReference type="PROSITE" id="PS51782">
    <property type="entry name" value="LYSM"/>
    <property type="match status" value="1"/>
</dbReference>
<dbReference type="AlphaFoldDB" id="I8AIQ3"/>
<dbReference type="RefSeq" id="WP_007202372.1">
    <property type="nucleotide sequence ID" value="NZ_AKKV01000026.1"/>
</dbReference>
<dbReference type="Pfam" id="PF20918">
    <property type="entry name" value="SPOCS_spoVID-N"/>
    <property type="match status" value="1"/>
</dbReference>
<name>I8AIQ3_9BACL</name>
<dbReference type="Pfam" id="PF01476">
    <property type="entry name" value="LysM"/>
    <property type="match status" value="1"/>
</dbReference>
<dbReference type="Proteomes" id="UP000004080">
    <property type="component" value="Unassembled WGS sequence"/>
</dbReference>
<dbReference type="InterPro" id="IPR036779">
    <property type="entry name" value="LysM_dom_sf"/>
</dbReference>
<dbReference type="SUPFAM" id="SSF54106">
    <property type="entry name" value="LysM domain"/>
    <property type="match status" value="1"/>
</dbReference>
<keyword evidence="3" id="KW-1185">Reference proteome</keyword>
<dbReference type="OrthoDB" id="2966368at2"/>
<dbReference type="PATRIC" id="fig|1196324.3.peg.2348"/>
<dbReference type="InterPro" id="IPR048862">
    <property type="entry name" value="SPOCS_spoVID_N"/>
</dbReference>
<feature type="domain" description="LysM" evidence="1">
    <location>
        <begin position="386"/>
        <end position="429"/>
    </location>
</feature>
<dbReference type="EMBL" id="AKKV01000026">
    <property type="protein sequence ID" value="EIT85354.1"/>
    <property type="molecule type" value="Genomic_DNA"/>
</dbReference>
<protein>
    <submittedName>
        <fullName evidence="2">Stage VI sporulation protein D</fullName>
    </submittedName>
</protein>
<evidence type="ECO:0000313" key="3">
    <source>
        <dbReference type="Proteomes" id="UP000004080"/>
    </source>
</evidence>
<comment type="caution">
    <text evidence="2">The sequence shown here is derived from an EMBL/GenBank/DDBJ whole genome shotgun (WGS) entry which is preliminary data.</text>
</comment>
<organism evidence="2 3">
    <name type="scientific">Fictibacillus macauensis ZFHKF-1</name>
    <dbReference type="NCBI Taxonomy" id="1196324"/>
    <lineage>
        <taxon>Bacteria</taxon>
        <taxon>Bacillati</taxon>
        <taxon>Bacillota</taxon>
        <taxon>Bacilli</taxon>
        <taxon>Bacillales</taxon>
        <taxon>Fictibacillaceae</taxon>
        <taxon>Fictibacillus</taxon>
    </lineage>
</organism>
<dbReference type="eggNOG" id="COG1388">
    <property type="taxonomic scope" value="Bacteria"/>
</dbReference>
<dbReference type="STRING" id="1196324.A374_11440"/>
<reference evidence="2 3" key="1">
    <citation type="journal article" date="2012" name="J. Bacteriol.">
        <title>Genome of Bacillus macauensis ZFHKF-1, a Long-Chain-Forming Bacterium.</title>
        <authorList>
            <person name="Cai L."/>
            <person name="Zhang T."/>
        </authorList>
    </citation>
    <scope>NUCLEOTIDE SEQUENCE [LARGE SCALE GENOMIC DNA]</scope>
    <source>
        <strain evidence="2 3">ZFHKF-1</strain>
    </source>
</reference>
<dbReference type="Gene3D" id="3.10.350.10">
    <property type="entry name" value="LysM domain"/>
    <property type="match status" value="1"/>
</dbReference>
<evidence type="ECO:0000259" key="1">
    <source>
        <dbReference type="PROSITE" id="PS51782"/>
    </source>
</evidence>
<dbReference type="SMART" id="SM00257">
    <property type="entry name" value="LysM"/>
    <property type="match status" value="1"/>
</dbReference>
<accession>I8AIQ3</accession>
<sequence length="435" mass="49835">MNPSKLRFSIEESIWLKNGQEVAEVVSMAIDPEIDVTEENGQVYVRGALLLHGEYRPCAQGANFNLEGSSLREQASYRSLTQLKMNDEGLAELEHRFPIDITVPASKVRALHDVFVGIEEFDYDLPHPTCIALIATVSISGIEEEAMMNEHMVEEEVTYEHMPQEEVSYEHMTEEEAPYEHMPEEEVTYEQTPPPLSVPYAAIEQVQEQFQAQEKIADPQEEVYHREEMMNEESPQQHATMNIPIMDARMLDPELKPFMEEQDFAQAQDIFAPFQFEAKKLFEEVAPPPPAAVEEQPQIIYQRKEEKKPASMEPELEVKKSVYETFMHKSPPAPPAAVNSVEEVPLPEKQEKVEEQATLSAARNEENTLSLTKMLGGNEERFSKMKMYIMQRGESLESICEKYDISMHSLMRVNRMSEEEMAEGQIIYIPVSKGR</sequence>
<proteinExistence type="predicted"/>
<gene>
    <name evidence="2" type="ORF">A374_11440</name>
</gene>
<dbReference type="InterPro" id="IPR018392">
    <property type="entry name" value="LysM"/>
</dbReference>
<evidence type="ECO:0000313" key="2">
    <source>
        <dbReference type="EMBL" id="EIT85354.1"/>
    </source>
</evidence>